<name>A0AAE0J6P9_9PEZI</name>
<dbReference type="EMBL" id="JAUEPP010000008">
    <property type="protein sequence ID" value="KAK3337933.1"/>
    <property type="molecule type" value="Genomic_DNA"/>
</dbReference>
<evidence type="ECO:0000313" key="2">
    <source>
        <dbReference type="EMBL" id="KAK3337933.1"/>
    </source>
</evidence>
<gene>
    <name evidence="2" type="ORF">B0H65DRAFT_552443</name>
</gene>
<dbReference type="GeneID" id="87867044"/>
<dbReference type="InterPro" id="IPR045518">
    <property type="entry name" value="2EXR"/>
</dbReference>
<reference evidence="2" key="2">
    <citation type="submission" date="2023-06" db="EMBL/GenBank/DDBJ databases">
        <authorList>
            <consortium name="Lawrence Berkeley National Laboratory"/>
            <person name="Haridas S."/>
            <person name="Hensen N."/>
            <person name="Bonometti L."/>
            <person name="Westerberg I."/>
            <person name="Brannstrom I.O."/>
            <person name="Guillou S."/>
            <person name="Cros-Aarteil S."/>
            <person name="Calhoun S."/>
            <person name="Kuo A."/>
            <person name="Mondo S."/>
            <person name="Pangilinan J."/>
            <person name="Riley R."/>
            <person name="Labutti K."/>
            <person name="Andreopoulos B."/>
            <person name="Lipzen A."/>
            <person name="Chen C."/>
            <person name="Yanf M."/>
            <person name="Daum C."/>
            <person name="Ng V."/>
            <person name="Clum A."/>
            <person name="Steindorff A."/>
            <person name="Ohm R."/>
            <person name="Martin F."/>
            <person name="Silar P."/>
            <person name="Natvig D."/>
            <person name="Lalanne C."/>
            <person name="Gautier V."/>
            <person name="Ament-Velasquez S.L."/>
            <person name="Kruys A."/>
            <person name="Hutchinson M.I."/>
            <person name="Powell A.J."/>
            <person name="Barry K."/>
            <person name="Miller A.N."/>
            <person name="Grigoriev I.V."/>
            <person name="Debuchy R."/>
            <person name="Gladieux P."/>
            <person name="Thoren M.H."/>
            <person name="Johannesson H."/>
        </authorList>
    </citation>
    <scope>NUCLEOTIDE SEQUENCE</scope>
    <source>
        <strain evidence="2">CBS 560.94</strain>
    </source>
</reference>
<dbReference type="Proteomes" id="UP001278500">
    <property type="component" value="Unassembled WGS sequence"/>
</dbReference>
<accession>A0AAE0J6P9</accession>
<sequence>MQEPNAPKPRSHHLIHSFPIVATNINMTSSGSGFGSGSNNTFHIFPHLPWELRARMWELTISGRTIYIYPRLLSNEKNHLHSRVYGGSI</sequence>
<organism evidence="2 3">
    <name type="scientific">Neurospora tetraspora</name>
    <dbReference type="NCBI Taxonomy" id="94610"/>
    <lineage>
        <taxon>Eukaryota</taxon>
        <taxon>Fungi</taxon>
        <taxon>Dikarya</taxon>
        <taxon>Ascomycota</taxon>
        <taxon>Pezizomycotina</taxon>
        <taxon>Sordariomycetes</taxon>
        <taxon>Sordariomycetidae</taxon>
        <taxon>Sordariales</taxon>
        <taxon>Sordariaceae</taxon>
        <taxon>Neurospora</taxon>
    </lineage>
</organism>
<evidence type="ECO:0000313" key="3">
    <source>
        <dbReference type="Proteomes" id="UP001278500"/>
    </source>
</evidence>
<feature type="domain" description="2EXR" evidence="1">
    <location>
        <begin position="42"/>
        <end position="72"/>
    </location>
</feature>
<dbReference type="RefSeq" id="XP_062677384.1">
    <property type="nucleotide sequence ID" value="XM_062829890.1"/>
</dbReference>
<proteinExistence type="predicted"/>
<keyword evidence="3" id="KW-1185">Reference proteome</keyword>
<dbReference type="Pfam" id="PF20150">
    <property type="entry name" value="2EXR"/>
    <property type="match status" value="1"/>
</dbReference>
<protein>
    <recommendedName>
        <fullName evidence="1">2EXR domain-containing protein</fullName>
    </recommendedName>
</protein>
<reference evidence="2" key="1">
    <citation type="journal article" date="2023" name="Mol. Phylogenet. Evol.">
        <title>Genome-scale phylogeny and comparative genomics of the fungal order Sordariales.</title>
        <authorList>
            <person name="Hensen N."/>
            <person name="Bonometti L."/>
            <person name="Westerberg I."/>
            <person name="Brannstrom I.O."/>
            <person name="Guillou S."/>
            <person name="Cros-Aarteil S."/>
            <person name="Calhoun S."/>
            <person name="Haridas S."/>
            <person name="Kuo A."/>
            <person name="Mondo S."/>
            <person name="Pangilinan J."/>
            <person name="Riley R."/>
            <person name="LaButti K."/>
            <person name="Andreopoulos B."/>
            <person name="Lipzen A."/>
            <person name="Chen C."/>
            <person name="Yan M."/>
            <person name="Daum C."/>
            <person name="Ng V."/>
            <person name="Clum A."/>
            <person name="Steindorff A."/>
            <person name="Ohm R.A."/>
            <person name="Martin F."/>
            <person name="Silar P."/>
            <person name="Natvig D.O."/>
            <person name="Lalanne C."/>
            <person name="Gautier V."/>
            <person name="Ament-Velasquez S.L."/>
            <person name="Kruys A."/>
            <person name="Hutchinson M.I."/>
            <person name="Powell A.J."/>
            <person name="Barry K."/>
            <person name="Miller A.N."/>
            <person name="Grigoriev I.V."/>
            <person name="Debuchy R."/>
            <person name="Gladieux P."/>
            <person name="Hiltunen Thoren M."/>
            <person name="Johannesson H."/>
        </authorList>
    </citation>
    <scope>NUCLEOTIDE SEQUENCE</scope>
    <source>
        <strain evidence="2">CBS 560.94</strain>
    </source>
</reference>
<comment type="caution">
    <text evidence="2">The sequence shown here is derived from an EMBL/GenBank/DDBJ whole genome shotgun (WGS) entry which is preliminary data.</text>
</comment>
<evidence type="ECO:0000259" key="1">
    <source>
        <dbReference type="Pfam" id="PF20150"/>
    </source>
</evidence>
<dbReference type="AlphaFoldDB" id="A0AAE0J6P9"/>